<dbReference type="EMBL" id="JAUYVI010000002">
    <property type="protein sequence ID" value="MDQ7247164.1"/>
    <property type="molecule type" value="Genomic_DNA"/>
</dbReference>
<accession>A0ABU0YHG8</accession>
<evidence type="ECO:0000313" key="2">
    <source>
        <dbReference type="Proteomes" id="UP001230156"/>
    </source>
</evidence>
<dbReference type="InterPro" id="IPR029063">
    <property type="entry name" value="SAM-dependent_MTases_sf"/>
</dbReference>
<keyword evidence="1" id="KW-0808">Transferase</keyword>
<dbReference type="GO" id="GO:0032259">
    <property type="term" value="P:methylation"/>
    <property type="evidence" value="ECO:0007669"/>
    <property type="project" value="UniProtKB-KW"/>
</dbReference>
<dbReference type="RefSeq" id="WP_379954568.1">
    <property type="nucleotide sequence ID" value="NZ_JAUYVI010000002.1"/>
</dbReference>
<reference evidence="2" key="1">
    <citation type="submission" date="2023-08" db="EMBL/GenBank/DDBJ databases">
        <title>Rhodospirillaceae gen. nov., a novel taxon isolated from the Yangtze River Yuezi River estuary sludge.</title>
        <authorList>
            <person name="Ruan L."/>
        </authorList>
    </citation>
    <scope>NUCLEOTIDE SEQUENCE [LARGE SCALE GENOMIC DNA]</scope>
    <source>
        <strain evidence="2">R-7</strain>
    </source>
</reference>
<dbReference type="Proteomes" id="UP001230156">
    <property type="component" value="Unassembled WGS sequence"/>
</dbReference>
<dbReference type="GO" id="GO:0008168">
    <property type="term" value="F:methyltransferase activity"/>
    <property type="evidence" value="ECO:0007669"/>
    <property type="project" value="UniProtKB-KW"/>
</dbReference>
<sequence length="257" mass="28932">MVEQVVNLPVKLEVKFPLPDGRMLVQGPLTYNTDGLATQHNSEFMRDPRFAKAYAFGMTDGPPGRHLEWRVHVALWLAEQSVQLGGDFIECGVNTGIMSGAIMTYLDFAQLADRRFYLLDTFAGIPEEQITDAERAVGVAHMNVKYQGGDRLFDIVKSKFSPWPNKRLIRGMVPDTLVEVDSDRIAFAHIDMNVVAAEIAAAEFLWPRLQPGAFMLLDDYGWAPHIHQKRAWDVFAQQHGFHILSLPTGQGLIMKPR</sequence>
<gene>
    <name evidence="1" type="ORF">Q8A70_05785</name>
</gene>
<dbReference type="PANTHER" id="PTHR40036:SF1">
    <property type="entry name" value="MACROCIN O-METHYLTRANSFERASE"/>
    <property type="match status" value="1"/>
</dbReference>
<proteinExistence type="predicted"/>
<dbReference type="EC" id="2.1.1.-" evidence="1"/>
<organism evidence="1 2">
    <name type="scientific">Dongia sedimenti</name>
    <dbReference type="NCBI Taxonomy" id="3064282"/>
    <lineage>
        <taxon>Bacteria</taxon>
        <taxon>Pseudomonadati</taxon>
        <taxon>Pseudomonadota</taxon>
        <taxon>Alphaproteobacteria</taxon>
        <taxon>Rhodospirillales</taxon>
        <taxon>Dongiaceae</taxon>
        <taxon>Dongia</taxon>
    </lineage>
</organism>
<name>A0ABU0YHG8_9PROT</name>
<keyword evidence="1" id="KW-0489">Methyltransferase</keyword>
<protein>
    <submittedName>
        <fullName evidence="1">TylF/MycF/NovP-related O-methyltransferase</fullName>
        <ecNumber evidence="1">2.1.1.-</ecNumber>
    </submittedName>
</protein>
<evidence type="ECO:0000313" key="1">
    <source>
        <dbReference type="EMBL" id="MDQ7247164.1"/>
    </source>
</evidence>
<keyword evidence="2" id="KW-1185">Reference proteome</keyword>
<dbReference type="PANTHER" id="PTHR40036">
    <property type="entry name" value="MACROCIN O-METHYLTRANSFERASE"/>
    <property type="match status" value="1"/>
</dbReference>
<dbReference type="InterPro" id="IPR008884">
    <property type="entry name" value="TylF_MeTrfase"/>
</dbReference>
<dbReference type="Pfam" id="PF05711">
    <property type="entry name" value="TylF"/>
    <property type="match status" value="1"/>
</dbReference>
<comment type="caution">
    <text evidence="1">The sequence shown here is derived from an EMBL/GenBank/DDBJ whole genome shotgun (WGS) entry which is preliminary data.</text>
</comment>
<dbReference type="Gene3D" id="3.40.50.150">
    <property type="entry name" value="Vaccinia Virus protein VP39"/>
    <property type="match status" value="1"/>
</dbReference>